<keyword evidence="1" id="KW-0472">Membrane</keyword>
<evidence type="ECO:0000313" key="3">
    <source>
        <dbReference type="Proteomes" id="UP001497045"/>
    </source>
</evidence>
<feature type="transmembrane region" description="Helical" evidence="1">
    <location>
        <begin position="48"/>
        <end position="69"/>
    </location>
</feature>
<comment type="caution">
    <text evidence="2">The sequence shown here is derived from an EMBL/GenBank/DDBJ whole genome shotgun (WGS) entry which is preliminary data.</text>
</comment>
<evidence type="ECO:0000313" key="2">
    <source>
        <dbReference type="EMBL" id="MEL1251008.1"/>
    </source>
</evidence>
<dbReference type="Proteomes" id="UP001497045">
    <property type="component" value="Unassembled WGS sequence"/>
</dbReference>
<feature type="transmembrane region" description="Helical" evidence="1">
    <location>
        <begin position="12"/>
        <end position="36"/>
    </location>
</feature>
<reference evidence="2 3" key="1">
    <citation type="submission" date="2024-04" db="EMBL/GenBank/DDBJ databases">
        <title>Aurantiacibacter sp. DGU6 16S ribosomal RNA gene Genome sequencing and assembly.</title>
        <authorList>
            <person name="Park S."/>
        </authorList>
    </citation>
    <scope>NUCLEOTIDE SEQUENCE [LARGE SCALE GENOMIC DNA]</scope>
    <source>
        <strain evidence="2 3">DGU6</strain>
    </source>
</reference>
<keyword evidence="3" id="KW-1185">Reference proteome</keyword>
<keyword evidence="1" id="KW-0812">Transmembrane</keyword>
<evidence type="ECO:0000256" key="1">
    <source>
        <dbReference type="SAM" id="Phobius"/>
    </source>
</evidence>
<accession>A0ABU9IF08</accession>
<name>A0ABU9IF08_9SPHN</name>
<gene>
    <name evidence="2" type="ORF">AAEO60_10020</name>
</gene>
<sequence length="82" mass="8547">MSGNISIFLELAGKALAVLLVANEIRGLILTAPVFYGLYQAGGTPMAIWIAICSLGGIVLSVVVPLFAAGKLKKLVLRYGNS</sequence>
<dbReference type="EMBL" id="JBBYHV010000002">
    <property type="protein sequence ID" value="MEL1251008.1"/>
    <property type="molecule type" value="Genomic_DNA"/>
</dbReference>
<proteinExistence type="predicted"/>
<keyword evidence="1" id="KW-1133">Transmembrane helix</keyword>
<dbReference type="RefSeq" id="WP_341673576.1">
    <property type="nucleotide sequence ID" value="NZ_JBBYHV010000002.1"/>
</dbReference>
<organism evidence="2 3">
    <name type="scientific">Aurantiacibacter gilvus</name>
    <dbReference type="NCBI Taxonomy" id="3139141"/>
    <lineage>
        <taxon>Bacteria</taxon>
        <taxon>Pseudomonadati</taxon>
        <taxon>Pseudomonadota</taxon>
        <taxon>Alphaproteobacteria</taxon>
        <taxon>Sphingomonadales</taxon>
        <taxon>Erythrobacteraceae</taxon>
        <taxon>Aurantiacibacter</taxon>
    </lineage>
</organism>
<protein>
    <submittedName>
        <fullName evidence="2">Uncharacterized protein</fullName>
    </submittedName>
</protein>